<keyword evidence="2" id="KW-1185">Reference proteome</keyword>
<comment type="caution">
    <text evidence="1">The sequence shown here is derived from an EMBL/GenBank/DDBJ whole genome shotgun (WGS) entry which is preliminary data.</text>
</comment>
<sequence length="438" mass="48494">MDDTAPPAEQLISVDAFFAGIDMEIPDTAEYRRLSGVILDHPLVSQMQALDPFSDAYRDLAMRIYFDIRGGEHADFRPERDEKSGGGDIANVFSEVSPWSFRDTGFIAEMLFSWGHILRLLDMNGATGNRVLEYGPGSGQILLTLARSGCEAYAVDIDAASLESVATQARLMDLTVHTERAVFGEGFEGQRFDAIIFFEAFHHAADFQALSQRLQERLEPGGRVIFCGEPIVPQAAGSVPYPWGPRLDGLSSFCIRRFGWMELGFTRAFFMEMLRANGWRAEHHPFPACPRAEAFVARIMTSEEQRGQFEIDLRREAPGVYLAPEEWNHSEGTHRWTIAHGATVPLLKPRDAVVDLTLTVANYLPVDKQVRIACGDVSADTVLHPGETRDIELAGCTADRLVVEADLHLVSEVIPGSGDMRRLGISVQQLVSVPSDAK</sequence>
<dbReference type="AlphaFoldDB" id="A0A6L9MJW8"/>
<dbReference type="Proteomes" id="UP000476332">
    <property type="component" value="Unassembled WGS sequence"/>
</dbReference>
<dbReference type="GO" id="GO:0032259">
    <property type="term" value="P:methylation"/>
    <property type="evidence" value="ECO:0007669"/>
    <property type="project" value="UniProtKB-KW"/>
</dbReference>
<organism evidence="1 2">
    <name type="scientific">Aurantimonas aggregata</name>
    <dbReference type="NCBI Taxonomy" id="2047720"/>
    <lineage>
        <taxon>Bacteria</taxon>
        <taxon>Pseudomonadati</taxon>
        <taxon>Pseudomonadota</taxon>
        <taxon>Alphaproteobacteria</taxon>
        <taxon>Hyphomicrobiales</taxon>
        <taxon>Aurantimonadaceae</taxon>
        <taxon>Aurantimonas</taxon>
    </lineage>
</organism>
<dbReference type="PANTHER" id="PTHR43464">
    <property type="entry name" value="METHYLTRANSFERASE"/>
    <property type="match status" value="1"/>
</dbReference>
<dbReference type="RefSeq" id="WP_163044748.1">
    <property type="nucleotide sequence ID" value="NZ_JAAAMJ010000011.1"/>
</dbReference>
<proteinExistence type="predicted"/>
<dbReference type="Pfam" id="PF13489">
    <property type="entry name" value="Methyltransf_23"/>
    <property type="match status" value="1"/>
</dbReference>
<keyword evidence="1" id="KW-0489">Methyltransferase</keyword>
<keyword evidence="1" id="KW-0808">Transferase</keyword>
<name>A0A6L9MJW8_9HYPH</name>
<protein>
    <submittedName>
        <fullName evidence="1">Methyltransferase domain-containing protein</fullName>
    </submittedName>
</protein>
<gene>
    <name evidence="1" type="ORF">GTW51_14545</name>
</gene>
<accession>A0A6L9MJW8</accession>
<dbReference type="CDD" id="cd02440">
    <property type="entry name" value="AdoMet_MTases"/>
    <property type="match status" value="1"/>
</dbReference>
<dbReference type="InterPro" id="IPR029063">
    <property type="entry name" value="SAM-dependent_MTases_sf"/>
</dbReference>
<dbReference type="Gene3D" id="3.40.50.150">
    <property type="entry name" value="Vaccinia Virus protein VP39"/>
    <property type="match status" value="1"/>
</dbReference>
<evidence type="ECO:0000313" key="2">
    <source>
        <dbReference type="Proteomes" id="UP000476332"/>
    </source>
</evidence>
<reference evidence="1 2" key="1">
    <citation type="submission" date="2020-01" db="EMBL/GenBank/DDBJ databases">
        <title>Genomes of bacteria type strains.</title>
        <authorList>
            <person name="Chen J."/>
            <person name="Zhu S."/>
            <person name="Chen J."/>
        </authorList>
    </citation>
    <scope>NUCLEOTIDE SEQUENCE [LARGE SCALE GENOMIC DNA]</scope>
    <source>
        <strain evidence="1 2">KCTC 52919</strain>
    </source>
</reference>
<dbReference type="SUPFAM" id="SSF53335">
    <property type="entry name" value="S-adenosyl-L-methionine-dependent methyltransferases"/>
    <property type="match status" value="1"/>
</dbReference>
<dbReference type="PANTHER" id="PTHR43464:SF78">
    <property type="entry name" value="SLR1117 PROTEIN"/>
    <property type="match status" value="1"/>
</dbReference>
<dbReference type="GO" id="GO:0008168">
    <property type="term" value="F:methyltransferase activity"/>
    <property type="evidence" value="ECO:0007669"/>
    <property type="project" value="UniProtKB-KW"/>
</dbReference>
<dbReference type="EMBL" id="JAAAMJ010000011">
    <property type="protein sequence ID" value="NDV87922.1"/>
    <property type="molecule type" value="Genomic_DNA"/>
</dbReference>
<evidence type="ECO:0000313" key="1">
    <source>
        <dbReference type="EMBL" id="NDV87922.1"/>
    </source>
</evidence>